<dbReference type="EMBL" id="CP010777">
    <property type="protein sequence ID" value="AKQ46866.1"/>
    <property type="molecule type" value="Genomic_DNA"/>
</dbReference>
<evidence type="ECO:0000256" key="1">
    <source>
        <dbReference type="ARBA" id="ARBA00022801"/>
    </source>
</evidence>
<evidence type="ECO:0000313" key="3">
    <source>
        <dbReference type="EMBL" id="AKQ46866.1"/>
    </source>
</evidence>
<proteinExistence type="predicted"/>
<reference evidence="3 4" key="1">
    <citation type="submission" date="2015-01" db="EMBL/GenBank/DDBJ databases">
        <title>Rufibacter sp./DG31D/ whole genome sequencing.</title>
        <authorList>
            <person name="Kim M.K."/>
            <person name="Srinivasan S."/>
            <person name="Lee J.-J."/>
        </authorList>
    </citation>
    <scope>NUCLEOTIDE SEQUENCE [LARGE SCALE GENOMIC DNA]</scope>
    <source>
        <strain evidence="3 4">DG31D</strain>
    </source>
</reference>
<dbReference type="PANTHER" id="PTHR46118">
    <property type="entry name" value="PROTEIN ABHD11"/>
    <property type="match status" value="1"/>
</dbReference>
<accession>A0A0H4W8U2</accession>
<dbReference type="PRINTS" id="PR00111">
    <property type="entry name" value="ABHYDROLASE"/>
</dbReference>
<dbReference type="AlphaFoldDB" id="A0A0H4W8U2"/>
<dbReference type="OrthoDB" id="9808398at2"/>
<dbReference type="InterPro" id="IPR029058">
    <property type="entry name" value="AB_hydrolase_fold"/>
</dbReference>
<organism evidence="3 4">
    <name type="scientific">Rufibacter radiotolerans</name>
    <dbReference type="NCBI Taxonomy" id="1379910"/>
    <lineage>
        <taxon>Bacteria</taxon>
        <taxon>Pseudomonadati</taxon>
        <taxon>Bacteroidota</taxon>
        <taxon>Cytophagia</taxon>
        <taxon>Cytophagales</taxon>
        <taxon>Hymenobacteraceae</taxon>
        <taxon>Rufibacter</taxon>
    </lineage>
</organism>
<sequence length="255" mass="29150">MELNYKTLGQGQPLLILHGLFGTLDNWQTLGKQFSENFQVFLIDLRNHGRSPHSDEFSYQLMSDDLLEFIQQHQLKEALIIGHSMGGKVAMNFALQHPDQLSKLLVADIAPKHYPPHHDDIIAGFRSIDLNAIQSRQDADTKLAEMVPDLGTRMFLLKNLYRKEDNTFGWRLNLDAIEKNLDQVLSTIESTTPFTKPVLFLRGANSRYIKPDQDLAPIKALFPAAEIKTIENAGHWLHAEQPEEFYRIAMEFLQA</sequence>
<dbReference type="PANTHER" id="PTHR46118:SF4">
    <property type="entry name" value="PROTEIN ABHD11"/>
    <property type="match status" value="1"/>
</dbReference>
<dbReference type="Pfam" id="PF00561">
    <property type="entry name" value="Abhydrolase_1"/>
    <property type="match status" value="1"/>
</dbReference>
<dbReference type="RefSeq" id="WP_048921914.1">
    <property type="nucleotide sequence ID" value="NZ_CP010777.1"/>
</dbReference>
<dbReference type="Proteomes" id="UP000036458">
    <property type="component" value="Chromosome"/>
</dbReference>
<dbReference type="GO" id="GO:0016787">
    <property type="term" value="F:hydrolase activity"/>
    <property type="evidence" value="ECO:0007669"/>
    <property type="project" value="UniProtKB-KW"/>
</dbReference>
<dbReference type="Gene3D" id="3.40.50.1820">
    <property type="entry name" value="alpha/beta hydrolase"/>
    <property type="match status" value="1"/>
</dbReference>
<dbReference type="InterPro" id="IPR000073">
    <property type="entry name" value="AB_hydrolase_1"/>
</dbReference>
<dbReference type="SUPFAM" id="SSF53474">
    <property type="entry name" value="alpha/beta-Hydrolases"/>
    <property type="match status" value="1"/>
</dbReference>
<feature type="domain" description="AB hydrolase-1" evidence="2">
    <location>
        <begin position="13"/>
        <end position="109"/>
    </location>
</feature>
<evidence type="ECO:0000259" key="2">
    <source>
        <dbReference type="Pfam" id="PF00561"/>
    </source>
</evidence>
<gene>
    <name evidence="3" type="ORF">TH63_16475</name>
</gene>
<dbReference type="PATRIC" id="fig|1379910.4.peg.3595"/>
<dbReference type="KEGG" id="ruf:TH63_16475"/>
<dbReference type="STRING" id="1379910.TH63_16475"/>
<dbReference type="PRINTS" id="PR00412">
    <property type="entry name" value="EPOXHYDRLASE"/>
</dbReference>
<name>A0A0H4W8U2_9BACT</name>
<keyword evidence="4" id="KW-1185">Reference proteome</keyword>
<keyword evidence="1 3" id="KW-0378">Hydrolase</keyword>
<evidence type="ECO:0000313" key="4">
    <source>
        <dbReference type="Proteomes" id="UP000036458"/>
    </source>
</evidence>
<dbReference type="InterPro" id="IPR000639">
    <property type="entry name" value="Epox_hydrolase-like"/>
</dbReference>
<protein>
    <submittedName>
        <fullName evidence="3">Alpha/beta hydrolase</fullName>
    </submittedName>
</protein>